<dbReference type="InterPro" id="IPR017871">
    <property type="entry name" value="ABC_transporter-like_CS"/>
</dbReference>
<evidence type="ECO:0000313" key="11">
    <source>
        <dbReference type="Proteomes" id="UP000285523"/>
    </source>
</evidence>
<dbReference type="AlphaFoldDB" id="A0A418V0Y7"/>
<evidence type="ECO:0000313" key="10">
    <source>
        <dbReference type="EMBL" id="RJF69512.1"/>
    </source>
</evidence>
<dbReference type="InterPro" id="IPR003439">
    <property type="entry name" value="ABC_transporter-like_ATP-bd"/>
</dbReference>
<evidence type="ECO:0000256" key="3">
    <source>
        <dbReference type="ARBA" id="ARBA00022448"/>
    </source>
</evidence>
<comment type="function">
    <text evidence="8">Involved in beta-(1--&gt;2)glucan export. Transmembrane domains (TMD) form a pore in the inner membrane and the ATP-binding domain (NBD) is responsible for energy generation.</text>
</comment>
<dbReference type="InterPro" id="IPR050388">
    <property type="entry name" value="ABC_Ni/Peptide_Import"/>
</dbReference>
<comment type="similarity">
    <text evidence="2">Belongs to the ABC transporter superfamily.</text>
</comment>
<dbReference type="GO" id="GO:0005886">
    <property type="term" value="C:plasma membrane"/>
    <property type="evidence" value="ECO:0007669"/>
    <property type="project" value="UniProtKB-SubCell"/>
</dbReference>
<feature type="domain" description="ABC transporter" evidence="9">
    <location>
        <begin position="284"/>
        <end position="528"/>
    </location>
</feature>
<dbReference type="EMBL" id="QYYD01000023">
    <property type="protein sequence ID" value="RJF69512.1"/>
    <property type="molecule type" value="Genomic_DNA"/>
</dbReference>
<dbReference type="PROSITE" id="PS50893">
    <property type="entry name" value="ABC_TRANSPORTER_2"/>
    <property type="match status" value="2"/>
</dbReference>
<dbReference type="NCBIfam" id="NF007739">
    <property type="entry name" value="PRK10419.1"/>
    <property type="match status" value="2"/>
</dbReference>
<dbReference type="GO" id="GO:0015833">
    <property type="term" value="P:peptide transport"/>
    <property type="evidence" value="ECO:0007669"/>
    <property type="project" value="InterPro"/>
</dbReference>
<reference evidence="10 11" key="1">
    <citation type="submission" date="2018-09" db="EMBL/GenBank/DDBJ databases">
        <title>Draft genome sequence of Rhodopseudomonas palustris 2.1.18.</title>
        <authorList>
            <person name="Robertson S.L."/>
            <person name="Meyer T.E."/>
            <person name="Kyndt J.A."/>
        </authorList>
    </citation>
    <scope>NUCLEOTIDE SEQUENCE [LARGE SCALE GENOMIC DNA]</scope>
    <source>
        <strain evidence="10 11">2.1.18</strain>
    </source>
</reference>
<evidence type="ECO:0000256" key="1">
    <source>
        <dbReference type="ARBA" id="ARBA00004417"/>
    </source>
</evidence>
<dbReference type="Pfam" id="PF08352">
    <property type="entry name" value="oligo_HPY"/>
    <property type="match status" value="2"/>
</dbReference>
<keyword evidence="4" id="KW-1003">Cell membrane</keyword>
<dbReference type="InterPro" id="IPR027417">
    <property type="entry name" value="P-loop_NTPase"/>
</dbReference>
<dbReference type="Gene3D" id="3.40.50.300">
    <property type="entry name" value="P-loop containing nucleotide triphosphate hydrolases"/>
    <property type="match status" value="2"/>
</dbReference>
<feature type="domain" description="ABC transporter" evidence="9">
    <location>
        <begin position="12"/>
        <end position="262"/>
    </location>
</feature>
<keyword evidence="3" id="KW-0813">Transport</keyword>
<dbReference type="Proteomes" id="UP000285523">
    <property type="component" value="Unassembled WGS sequence"/>
</dbReference>
<dbReference type="PROSITE" id="PS00211">
    <property type="entry name" value="ABC_TRANSPORTER_1"/>
    <property type="match status" value="2"/>
</dbReference>
<dbReference type="InterPro" id="IPR003593">
    <property type="entry name" value="AAA+_ATPase"/>
</dbReference>
<dbReference type="OrthoDB" id="9802264at2"/>
<keyword evidence="5" id="KW-0547">Nucleotide-binding</keyword>
<protein>
    <submittedName>
        <fullName evidence="10">ABC transporter ATP-binding protein</fullName>
    </submittedName>
</protein>
<gene>
    <name evidence="10" type="ORF">D4Q52_20355</name>
</gene>
<evidence type="ECO:0000259" key="9">
    <source>
        <dbReference type="PROSITE" id="PS50893"/>
    </source>
</evidence>
<dbReference type="PANTHER" id="PTHR43297">
    <property type="entry name" value="OLIGOPEPTIDE TRANSPORT ATP-BINDING PROTEIN APPD"/>
    <property type="match status" value="1"/>
</dbReference>
<keyword evidence="6 10" id="KW-0067">ATP-binding</keyword>
<dbReference type="PANTHER" id="PTHR43297:SF2">
    <property type="entry name" value="DIPEPTIDE TRANSPORT ATP-BINDING PROTEIN DPPD"/>
    <property type="match status" value="1"/>
</dbReference>
<evidence type="ECO:0000256" key="7">
    <source>
        <dbReference type="ARBA" id="ARBA00023136"/>
    </source>
</evidence>
<name>A0A418V0Y7_RHOPL</name>
<dbReference type="CDD" id="cd03257">
    <property type="entry name" value="ABC_NikE_OppD_transporters"/>
    <property type="match status" value="2"/>
</dbReference>
<evidence type="ECO:0000256" key="5">
    <source>
        <dbReference type="ARBA" id="ARBA00022741"/>
    </source>
</evidence>
<evidence type="ECO:0000256" key="4">
    <source>
        <dbReference type="ARBA" id="ARBA00022475"/>
    </source>
</evidence>
<evidence type="ECO:0000256" key="8">
    <source>
        <dbReference type="ARBA" id="ARBA00024722"/>
    </source>
</evidence>
<dbReference type="Pfam" id="PF00005">
    <property type="entry name" value="ABC_tran"/>
    <property type="match status" value="2"/>
</dbReference>
<organism evidence="10 11">
    <name type="scientific">Rhodopseudomonas palustris</name>
    <dbReference type="NCBI Taxonomy" id="1076"/>
    <lineage>
        <taxon>Bacteria</taxon>
        <taxon>Pseudomonadati</taxon>
        <taxon>Pseudomonadota</taxon>
        <taxon>Alphaproteobacteria</taxon>
        <taxon>Hyphomicrobiales</taxon>
        <taxon>Nitrobacteraceae</taxon>
        <taxon>Rhodopseudomonas</taxon>
    </lineage>
</organism>
<dbReference type="SUPFAM" id="SSF52540">
    <property type="entry name" value="P-loop containing nucleoside triphosphate hydrolases"/>
    <property type="match status" value="2"/>
</dbReference>
<evidence type="ECO:0000256" key="2">
    <source>
        <dbReference type="ARBA" id="ARBA00005417"/>
    </source>
</evidence>
<dbReference type="RefSeq" id="WP_119858398.1">
    <property type="nucleotide sequence ID" value="NZ_QYYD01000023.1"/>
</dbReference>
<keyword evidence="7" id="KW-0472">Membrane</keyword>
<dbReference type="NCBIfam" id="NF008453">
    <property type="entry name" value="PRK11308.1"/>
    <property type="match status" value="2"/>
</dbReference>
<dbReference type="GO" id="GO:0005524">
    <property type="term" value="F:ATP binding"/>
    <property type="evidence" value="ECO:0007669"/>
    <property type="project" value="UniProtKB-KW"/>
</dbReference>
<proteinExistence type="inferred from homology"/>
<accession>A0A418V0Y7</accession>
<dbReference type="SMART" id="SM00382">
    <property type="entry name" value="AAA"/>
    <property type="match status" value="2"/>
</dbReference>
<comment type="subcellular location">
    <subcellularLocation>
        <location evidence="1">Cell inner membrane</location>
        <topology evidence="1">Peripheral membrane protein</topology>
    </subcellularLocation>
</comment>
<evidence type="ECO:0000256" key="6">
    <source>
        <dbReference type="ARBA" id="ARBA00022840"/>
    </source>
</evidence>
<dbReference type="GO" id="GO:0055085">
    <property type="term" value="P:transmembrane transport"/>
    <property type="evidence" value="ECO:0007669"/>
    <property type="project" value="UniProtKB-ARBA"/>
</dbReference>
<dbReference type="FunFam" id="3.40.50.300:FF:000016">
    <property type="entry name" value="Oligopeptide ABC transporter ATP-binding component"/>
    <property type="match status" value="1"/>
</dbReference>
<dbReference type="GO" id="GO:0016887">
    <property type="term" value="F:ATP hydrolysis activity"/>
    <property type="evidence" value="ECO:0007669"/>
    <property type="project" value="InterPro"/>
</dbReference>
<comment type="caution">
    <text evidence="10">The sequence shown here is derived from an EMBL/GenBank/DDBJ whole genome shotgun (WGS) entry which is preliminary data.</text>
</comment>
<dbReference type="InterPro" id="IPR013563">
    <property type="entry name" value="Oligopep_ABC_C"/>
</dbReference>
<sequence length="538" mass="58482">MSGSAPAHRPVLAVKGLTVPLPPGADRPFAVEDVSFEILPGEIVCVVGESGSGKSVSSFSIMGLLDPALRPSHGEIRFGDRDLLRLPDKELRALRGLAMSMIFQEPKTALSPTMTVGRQIEEPLRIHLRMTAAQRRARMRELLRLVNLPEPDKLARRYPHQLSGGQRQRVMIAMALALEPALLIADEPTTALDVTTQAQILAEIKQIQRRTNTAVLFVTHDFGVVADIADRVVVMQKGRIVEQGPVAAVLTAPTHDYTRSLMAAIPGVHNRTERAAPEQAPVILQLDGLSKTYPPSGFAFRQTAHRALDNVNLVVRRGETLAVVGESGSGKSTMARCVSGLIPATAGSIEIDGRPIDAIGAGERARLLQFVFQDPNRSLDPRWTVGKSLSEGLRNLGVPRKQALDRASELMAKVGLGAAAVDRYPHEFSGGQRQRLCIARAISMEPRLLIADEAVSALDVSVQAQILKLLATLQKELQLSMIFVTHDLRVAVQISDRIAVMHQGQVVEIGPALEIFRNPQHAYSRRLFEALPGRGLSA</sequence>